<dbReference type="PROSITE" id="PS51257">
    <property type="entry name" value="PROKAR_LIPOPROTEIN"/>
    <property type="match status" value="1"/>
</dbReference>
<dbReference type="EMBL" id="QSCR01000025">
    <property type="protein sequence ID" value="RGY15176.1"/>
    <property type="molecule type" value="Genomic_DNA"/>
</dbReference>
<organism evidence="1 2">
    <name type="scientific">Butyricimonas virosa</name>
    <dbReference type="NCBI Taxonomy" id="544645"/>
    <lineage>
        <taxon>Bacteria</taxon>
        <taxon>Pseudomonadati</taxon>
        <taxon>Bacteroidota</taxon>
        <taxon>Bacteroidia</taxon>
        <taxon>Bacteroidales</taxon>
        <taxon>Odoribacteraceae</taxon>
        <taxon>Butyricimonas</taxon>
    </lineage>
</organism>
<reference evidence="1 2" key="1">
    <citation type="submission" date="2018-08" db="EMBL/GenBank/DDBJ databases">
        <title>A genome reference for cultivated species of the human gut microbiota.</title>
        <authorList>
            <person name="Zou Y."/>
            <person name="Xue W."/>
            <person name="Luo G."/>
        </authorList>
    </citation>
    <scope>NUCLEOTIDE SEQUENCE [LARGE SCALE GENOMIC DNA]</scope>
    <source>
        <strain evidence="1 2">OF02-7</strain>
    </source>
</reference>
<dbReference type="Gene3D" id="3.40.390.70">
    <property type="match status" value="1"/>
</dbReference>
<accession>A0A413IKY3</accession>
<dbReference type="RefSeq" id="WP_117775290.1">
    <property type="nucleotide sequence ID" value="NZ_CAJUBB010000029.1"/>
</dbReference>
<dbReference type="OrthoDB" id="1100648at2"/>
<gene>
    <name evidence="1" type="ORF">DXA50_13180</name>
</gene>
<evidence type="ECO:0000313" key="1">
    <source>
        <dbReference type="EMBL" id="RGY15176.1"/>
    </source>
</evidence>
<name>A0A413IKY3_9BACT</name>
<dbReference type="Proteomes" id="UP000286063">
    <property type="component" value="Unassembled WGS sequence"/>
</dbReference>
<proteinExistence type="predicted"/>
<protein>
    <submittedName>
        <fullName evidence="1">Uncharacterized protein</fullName>
    </submittedName>
</protein>
<evidence type="ECO:0000313" key="2">
    <source>
        <dbReference type="Proteomes" id="UP000286063"/>
    </source>
</evidence>
<comment type="caution">
    <text evidence="1">The sequence shown here is derived from an EMBL/GenBank/DDBJ whole genome shotgun (WGS) entry which is preliminary data.</text>
</comment>
<sequence length="335" mass="38662">MKWIYLLLVLAFVAGCNDEDELTPSEGEETFYKLPQGNHDYDSKIVDYNTKYGFYILYEFGKKDLFWNNMSWSEYLQDDKDFVYVATATGVMRGKQADQNYVGQVLDMCEKYCFEIYPEEYLKNYMPLRFLICSNLGEVVTVGSKYENGVTIIIRDTVKLNVYRSFNRLAVNWASTDYDTIKPNDKLYFSKDLNDAFMSILKENNVFEYDNGFMMTGHIYTYAQLQGENLFKRGFLTTTTLVNGNITQSRINDFMAFLNLAMVPLDILNAEPVAIGSQDNNPSVVGLFSRVYADADDGRVDGKTGIDWIKQKYNFVIELLKTYGIDTDKLQHPEI</sequence>
<dbReference type="AlphaFoldDB" id="A0A413IKY3"/>